<feature type="region of interest" description="Disordered" evidence="1">
    <location>
        <begin position="84"/>
        <end position="124"/>
    </location>
</feature>
<reference evidence="2 3" key="1">
    <citation type="journal article" date="2014" name="Genome Biol.">
        <title>Transcriptome and methylome profiling reveals relics of genome dominance in the mesopolyploid Brassica oleracea.</title>
        <authorList>
            <person name="Parkin I.A."/>
            <person name="Koh C."/>
            <person name="Tang H."/>
            <person name="Robinson S.J."/>
            <person name="Kagale S."/>
            <person name="Clarke W.E."/>
            <person name="Town C.D."/>
            <person name="Nixon J."/>
            <person name="Krishnakumar V."/>
            <person name="Bidwell S.L."/>
            <person name="Denoeud F."/>
            <person name="Belcram H."/>
            <person name="Links M.G."/>
            <person name="Just J."/>
            <person name="Clarke C."/>
            <person name="Bender T."/>
            <person name="Huebert T."/>
            <person name="Mason A.S."/>
            <person name="Pires J.C."/>
            <person name="Barker G."/>
            <person name="Moore J."/>
            <person name="Walley P.G."/>
            <person name="Manoli S."/>
            <person name="Batley J."/>
            <person name="Edwards D."/>
            <person name="Nelson M.N."/>
            <person name="Wang X."/>
            <person name="Paterson A.H."/>
            <person name="King G."/>
            <person name="Bancroft I."/>
            <person name="Chalhoub B."/>
            <person name="Sharpe A.G."/>
        </authorList>
    </citation>
    <scope>NUCLEOTIDE SEQUENCE</scope>
    <source>
        <strain evidence="2 3">cv. TO1000</strain>
    </source>
</reference>
<dbReference type="EnsemblPlants" id="Bo1g103850.1">
    <property type="protein sequence ID" value="Bo1g103850.1"/>
    <property type="gene ID" value="Bo1g103850"/>
</dbReference>
<protein>
    <submittedName>
        <fullName evidence="2">Uncharacterized protein</fullName>
    </submittedName>
</protein>
<feature type="compositionally biased region" description="Basic residues" evidence="1">
    <location>
        <begin position="84"/>
        <end position="93"/>
    </location>
</feature>
<accession>A0A0D3ABH3</accession>
<feature type="compositionally biased region" description="Basic and acidic residues" evidence="1">
    <location>
        <begin position="110"/>
        <end position="124"/>
    </location>
</feature>
<name>A0A0D3ABH3_BRAOL</name>
<proteinExistence type="predicted"/>
<dbReference type="AlphaFoldDB" id="A0A0D3ABH3"/>
<reference evidence="2" key="2">
    <citation type="submission" date="2015-03" db="UniProtKB">
        <authorList>
            <consortium name="EnsemblPlants"/>
        </authorList>
    </citation>
    <scope>IDENTIFICATION</scope>
</reference>
<organism evidence="2 3">
    <name type="scientific">Brassica oleracea var. oleracea</name>
    <dbReference type="NCBI Taxonomy" id="109376"/>
    <lineage>
        <taxon>Eukaryota</taxon>
        <taxon>Viridiplantae</taxon>
        <taxon>Streptophyta</taxon>
        <taxon>Embryophyta</taxon>
        <taxon>Tracheophyta</taxon>
        <taxon>Spermatophyta</taxon>
        <taxon>Magnoliopsida</taxon>
        <taxon>eudicotyledons</taxon>
        <taxon>Gunneridae</taxon>
        <taxon>Pentapetalae</taxon>
        <taxon>rosids</taxon>
        <taxon>malvids</taxon>
        <taxon>Brassicales</taxon>
        <taxon>Brassicaceae</taxon>
        <taxon>Brassiceae</taxon>
        <taxon>Brassica</taxon>
    </lineage>
</organism>
<evidence type="ECO:0000313" key="2">
    <source>
        <dbReference type="EnsemblPlants" id="Bo1g103850.1"/>
    </source>
</evidence>
<keyword evidence="3" id="KW-1185">Reference proteome</keyword>
<sequence>MCLFISSSLCLAPNNGVPLLPILSPKTNLILFTTHPNLPPIESLFLSHQTQTKTPHNLHVHGSRNRRDGLKARHDVFLRTRRNRIPRNRRRVGSAKATSLMSRGPRLGKGFREGSRGVISREGR</sequence>
<dbReference type="Gramene" id="Bo1g103850.1">
    <property type="protein sequence ID" value="Bo1g103850.1"/>
    <property type="gene ID" value="Bo1g103850"/>
</dbReference>
<dbReference type="Proteomes" id="UP000032141">
    <property type="component" value="Chromosome C1"/>
</dbReference>
<evidence type="ECO:0000256" key="1">
    <source>
        <dbReference type="SAM" id="MobiDB-lite"/>
    </source>
</evidence>
<dbReference type="HOGENOM" id="CLU_2007076_0_0_1"/>
<evidence type="ECO:0000313" key="3">
    <source>
        <dbReference type="Proteomes" id="UP000032141"/>
    </source>
</evidence>